<gene>
    <name evidence="9" type="ORF">M3P09_05970</name>
</gene>
<organism evidence="9 10">
    <name type="scientific">Jejuia spongiicola</name>
    <dbReference type="NCBI Taxonomy" id="2942207"/>
    <lineage>
        <taxon>Bacteria</taxon>
        <taxon>Pseudomonadati</taxon>
        <taxon>Bacteroidota</taxon>
        <taxon>Flavobacteriia</taxon>
        <taxon>Flavobacteriales</taxon>
        <taxon>Flavobacteriaceae</taxon>
        <taxon>Jejuia</taxon>
    </lineage>
</organism>
<keyword evidence="5" id="KW-0998">Cell outer membrane</keyword>
<proteinExistence type="inferred from homology"/>
<keyword evidence="3" id="KW-0732">Signal</keyword>
<dbReference type="CDD" id="cd08977">
    <property type="entry name" value="SusD"/>
    <property type="match status" value="1"/>
</dbReference>
<evidence type="ECO:0000259" key="8">
    <source>
        <dbReference type="Pfam" id="PF14322"/>
    </source>
</evidence>
<comment type="similarity">
    <text evidence="2">Belongs to the SusD family.</text>
</comment>
<dbReference type="InterPro" id="IPR011990">
    <property type="entry name" value="TPR-like_helical_dom_sf"/>
</dbReference>
<dbReference type="InterPro" id="IPR012944">
    <property type="entry name" value="SusD_RagB_dom"/>
</dbReference>
<comment type="caution">
    <text evidence="9">The sequence shown here is derived from an EMBL/GenBank/DDBJ whole genome shotgun (WGS) entry which is preliminary data.</text>
</comment>
<accession>A0ABT0QC65</accession>
<feature type="domain" description="SusD-like N-terminal" evidence="8">
    <location>
        <begin position="95"/>
        <end position="220"/>
    </location>
</feature>
<evidence type="ECO:0000256" key="4">
    <source>
        <dbReference type="ARBA" id="ARBA00023136"/>
    </source>
</evidence>
<feature type="domain" description="RagB/SusD" evidence="7">
    <location>
        <begin position="338"/>
        <end position="468"/>
    </location>
</feature>
<keyword evidence="10" id="KW-1185">Reference proteome</keyword>
<name>A0ABT0QC65_9FLAO</name>
<evidence type="ECO:0000313" key="9">
    <source>
        <dbReference type="EMBL" id="MCL6294531.1"/>
    </source>
</evidence>
<evidence type="ECO:0000256" key="5">
    <source>
        <dbReference type="ARBA" id="ARBA00023237"/>
    </source>
</evidence>
<protein>
    <submittedName>
        <fullName evidence="9">RagB/SusD family nutrient uptake outer membrane protein</fullName>
    </submittedName>
</protein>
<dbReference type="Proteomes" id="UP001165381">
    <property type="component" value="Unassembled WGS sequence"/>
</dbReference>
<dbReference type="Pfam" id="PF07980">
    <property type="entry name" value="SusD_RagB"/>
    <property type="match status" value="1"/>
</dbReference>
<dbReference type="Pfam" id="PF14322">
    <property type="entry name" value="SusD-like_3"/>
    <property type="match status" value="1"/>
</dbReference>
<dbReference type="EMBL" id="JAMFLZ010000002">
    <property type="protein sequence ID" value="MCL6294531.1"/>
    <property type="molecule type" value="Genomic_DNA"/>
</dbReference>
<evidence type="ECO:0000256" key="6">
    <source>
        <dbReference type="SAM" id="MobiDB-lite"/>
    </source>
</evidence>
<dbReference type="SUPFAM" id="SSF48452">
    <property type="entry name" value="TPR-like"/>
    <property type="match status" value="1"/>
</dbReference>
<keyword evidence="4" id="KW-0472">Membrane</keyword>
<evidence type="ECO:0000256" key="2">
    <source>
        <dbReference type="ARBA" id="ARBA00006275"/>
    </source>
</evidence>
<evidence type="ECO:0000313" key="10">
    <source>
        <dbReference type="Proteomes" id="UP001165381"/>
    </source>
</evidence>
<dbReference type="RefSeq" id="WP_249972405.1">
    <property type="nucleotide sequence ID" value="NZ_JAMFLZ010000002.1"/>
</dbReference>
<evidence type="ECO:0000256" key="3">
    <source>
        <dbReference type="ARBA" id="ARBA00022729"/>
    </source>
</evidence>
<feature type="region of interest" description="Disordered" evidence="6">
    <location>
        <begin position="276"/>
        <end position="297"/>
    </location>
</feature>
<evidence type="ECO:0000259" key="7">
    <source>
        <dbReference type="Pfam" id="PF07980"/>
    </source>
</evidence>
<dbReference type="PROSITE" id="PS51257">
    <property type="entry name" value="PROKAR_LIPOPROTEIN"/>
    <property type="match status" value="1"/>
</dbReference>
<reference evidence="9" key="1">
    <citation type="submission" date="2022-05" db="EMBL/GenBank/DDBJ databases">
        <authorList>
            <person name="Park J.-S."/>
        </authorList>
    </citation>
    <scope>NUCLEOTIDE SEQUENCE</scope>
    <source>
        <strain evidence="9">2012CJ34-3</strain>
    </source>
</reference>
<dbReference type="InterPro" id="IPR033985">
    <property type="entry name" value="SusD-like_N"/>
</dbReference>
<comment type="subcellular location">
    <subcellularLocation>
        <location evidence="1">Cell outer membrane</location>
    </subcellularLocation>
</comment>
<evidence type="ECO:0000256" key="1">
    <source>
        <dbReference type="ARBA" id="ARBA00004442"/>
    </source>
</evidence>
<feature type="compositionally biased region" description="Polar residues" evidence="6">
    <location>
        <begin position="278"/>
        <end position="294"/>
    </location>
</feature>
<dbReference type="Gene3D" id="1.25.40.390">
    <property type="match status" value="1"/>
</dbReference>
<sequence length="468" mass="50562">MNIKFNIITIALVSLVLGSCSEKLDLAPITEKAASNFYSSESEIESAITGAYAQLQTGGLYGLDLIGVGEIPGEDTFEEIAANDGGRFGQLDDFSTNAGNDLVGDIWRESFEGIQRVNIVLNRIDAIEFEDSNLKSIRIGEMKFLRGLLYFNLVRLYGDVPLVIEETTNPSDFFGQVRTPSSEVYVQIISDLNGAIQSLPTAKSSGRPAKGAAQSLLADVQMNMGNYSEAVTNLAAVVNSNIYSLMPTTSQIFGVANEGNSETLFEVQYASGVDGNSEGESAASQFRPSGTTANAKGHNLPSAEFVALYESGDTRKDDFVGLDVVANPFYFSLKYEVSATGANDGGSDHIVIRYADVLLKYAEALNESGGANAAQYLNMVRNRAGLANTTATSQSELRDAIEMERRLEFIGEGHRWFDLKRTGKAIQTMNAWFAANSINVTIDTNNLILPIPQSQLDTDPALTQNSGY</sequence>